<dbReference type="GO" id="GO:0050660">
    <property type="term" value="F:flavin adenine dinucleotide binding"/>
    <property type="evidence" value="ECO:0007669"/>
    <property type="project" value="InterPro"/>
</dbReference>
<evidence type="ECO:0000313" key="5">
    <source>
        <dbReference type="EMBL" id="NUQ89939.1"/>
    </source>
</evidence>
<dbReference type="GO" id="GO:0003824">
    <property type="term" value="F:catalytic activity"/>
    <property type="evidence" value="ECO:0007669"/>
    <property type="project" value="InterPro"/>
</dbReference>
<dbReference type="FunFam" id="1.10.45.10:FF:000001">
    <property type="entry name" value="D-lactate dehydrogenase mitochondrial"/>
    <property type="match status" value="1"/>
</dbReference>
<sequence>MLKREWLEREVDPVNLAVQRRLKAALDPLGILNPGKVLG</sequence>
<dbReference type="AlphaFoldDB" id="A0A850CDA1"/>
<evidence type="ECO:0000256" key="2">
    <source>
        <dbReference type="ARBA" id="ARBA00022630"/>
    </source>
</evidence>
<keyword evidence="2" id="KW-0285">Flavoprotein</keyword>
<accession>A0A850CDA1</accession>
<dbReference type="InterPro" id="IPR004113">
    <property type="entry name" value="FAD-bd_oxidored_4_C"/>
</dbReference>
<dbReference type="InterPro" id="IPR016171">
    <property type="entry name" value="Vanillyl_alc_oxidase_C-sub2"/>
</dbReference>
<evidence type="ECO:0000259" key="4">
    <source>
        <dbReference type="Pfam" id="PF02913"/>
    </source>
</evidence>
<evidence type="ECO:0000256" key="3">
    <source>
        <dbReference type="ARBA" id="ARBA00022827"/>
    </source>
</evidence>
<dbReference type="Proteomes" id="UP000574690">
    <property type="component" value="Unassembled WGS sequence"/>
</dbReference>
<proteinExistence type="predicted"/>
<dbReference type="Gene3D" id="1.10.45.10">
    <property type="entry name" value="Vanillyl-alcohol Oxidase, Chain A, domain 4"/>
    <property type="match status" value="1"/>
</dbReference>
<comment type="cofactor">
    <cofactor evidence="1">
        <name>FAD</name>
        <dbReference type="ChEBI" id="CHEBI:57692"/>
    </cofactor>
</comment>
<dbReference type="EMBL" id="JABFXE010000668">
    <property type="protein sequence ID" value="NUQ89939.1"/>
    <property type="molecule type" value="Genomic_DNA"/>
</dbReference>
<dbReference type="SUPFAM" id="SSF55103">
    <property type="entry name" value="FAD-linked oxidases, C-terminal domain"/>
    <property type="match status" value="1"/>
</dbReference>
<organism evidence="5 6">
    <name type="scientific">Glycomyces artemisiae</name>
    <dbReference type="NCBI Taxonomy" id="1076443"/>
    <lineage>
        <taxon>Bacteria</taxon>
        <taxon>Bacillati</taxon>
        <taxon>Actinomycetota</taxon>
        <taxon>Actinomycetes</taxon>
        <taxon>Glycomycetales</taxon>
        <taxon>Glycomycetaceae</taxon>
        <taxon>Glycomyces</taxon>
    </lineage>
</organism>
<comment type="caution">
    <text evidence="5">The sequence shown here is derived from an EMBL/GenBank/DDBJ whole genome shotgun (WGS) entry which is preliminary data.</text>
</comment>
<name>A0A850CDA1_9ACTN</name>
<evidence type="ECO:0000256" key="1">
    <source>
        <dbReference type="ARBA" id="ARBA00001974"/>
    </source>
</evidence>
<feature type="non-terminal residue" evidence="5">
    <location>
        <position position="1"/>
    </location>
</feature>
<dbReference type="InterPro" id="IPR016164">
    <property type="entry name" value="FAD-linked_Oxase-like_C"/>
</dbReference>
<keyword evidence="3" id="KW-0274">FAD</keyword>
<feature type="domain" description="FAD-binding oxidoreductase/transferase type 4 C-terminal" evidence="4">
    <location>
        <begin position="1"/>
        <end position="37"/>
    </location>
</feature>
<protein>
    <recommendedName>
        <fullName evidence="4">FAD-binding oxidoreductase/transferase type 4 C-terminal domain-containing protein</fullName>
    </recommendedName>
</protein>
<reference evidence="5 6" key="1">
    <citation type="submission" date="2020-05" db="EMBL/GenBank/DDBJ databases">
        <title>DNA-SIP metagenomic assembled genomes.</title>
        <authorList>
            <person name="Yu J."/>
        </authorList>
    </citation>
    <scope>NUCLEOTIDE SEQUENCE [LARGE SCALE GENOMIC DNA]</scope>
    <source>
        <strain evidence="5">Bin5.27</strain>
    </source>
</reference>
<gene>
    <name evidence="5" type="ORF">HOQ43_15940</name>
</gene>
<dbReference type="Pfam" id="PF02913">
    <property type="entry name" value="FAD-oxidase_C"/>
    <property type="match status" value="1"/>
</dbReference>
<evidence type="ECO:0000313" key="6">
    <source>
        <dbReference type="Proteomes" id="UP000574690"/>
    </source>
</evidence>